<proteinExistence type="inferred from homology"/>
<organism evidence="4 5">
    <name type="scientific">Thauera sedimentorum</name>
    <dbReference type="NCBI Taxonomy" id="2767595"/>
    <lineage>
        <taxon>Bacteria</taxon>
        <taxon>Pseudomonadati</taxon>
        <taxon>Pseudomonadota</taxon>
        <taxon>Betaproteobacteria</taxon>
        <taxon>Rhodocyclales</taxon>
        <taxon>Zoogloeaceae</taxon>
        <taxon>Thauera</taxon>
    </lineage>
</organism>
<comment type="similarity">
    <text evidence="1">Belongs to the ComF/GntX family.</text>
</comment>
<dbReference type="InterPro" id="IPR029057">
    <property type="entry name" value="PRTase-like"/>
</dbReference>
<evidence type="ECO:0000259" key="3">
    <source>
        <dbReference type="Pfam" id="PF18912"/>
    </source>
</evidence>
<sequence length="242" mass="26000">MDVPTLAESLSNPTSFQRVFRVVADLLAPQDCFVCGGASGGDAVCPACLAELPRQPELACPVCALPTPGGAVCGHCLNAPPAFDATRALFSYAFPVDRMVQALKYHHRLALARFFADGLQRMPASGGVDLLLPMPLHVQRLRRRGFNQAVEIARPLARAWGLPLELAAVRRERDVPAQAGLARAARIANLRGAFRCERPLAGLHVLVVDDVMTTGASLNELARTLKRQGAARVENLVLARTP</sequence>
<dbReference type="SUPFAM" id="SSF53271">
    <property type="entry name" value="PRTase-like"/>
    <property type="match status" value="1"/>
</dbReference>
<dbReference type="EMBL" id="JACYTO010000003">
    <property type="protein sequence ID" value="MBD8504763.1"/>
    <property type="molecule type" value="Genomic_DNA"/>
</dbReference>
<evidence type="ECO:0000256" key="1">
    <source>
        <dbReference type="ARBA" id="ARBA00008007"/>
    </source>
</evidence>
<dbReference type="InterPro" id="IPR051910">
    <property type="entry name" value="ComF/GntX_DNA_util-trans"/>
</dbReference>
<comment type="caution">
    <text evidence="4">The sequence shown here is derived from an EMBL/GenBank/DDBJ whole genome shotgun (WGS) entry which is preliminary data.</text>
</comment>
<dbReference type="PANTHER" id="PTHR47505">
    <property type="entry name" value="DNA UTILIZATION PROTEIN YHGH"/>
    <property type="match status" value="1"/>
</dbReference>
<protein>
    <submittedName>
        <fullName evidence="4">ComF family protein</fullName>
    </submittedName>
</protein>
<name>A0ABR9BEH8_9RHOO</name>
<dbReference type="InterPro" id="IPR044005">
    <property type="entry name" value="DZR_2"/>
</dbReference>
<feature type="domain" description="Double zinc ribbon" evidence="3">
    <location>
        <begin position="24"/>
        <end position="77"/>
    </location>
</feature>
<dbReference type="CDD" id="cd06223">
    <property type="entry name" value="PRTases_typeI"/>
    <property type="match status" value="1"/>
</dbReference>
<gene>
    <name evidence="4" type="ORF">IFO67_17870</name>
</gene>
<dbReference type="Pfam" id="PF18912">
    <property type="entry name" value="DZR_2"/>
    <property type="match status" value="1"/>
</dbReference>
<feature type="domain" description="Phosphoribosyltransferase" evidence="2">
    <location>
        <begin position="149"/>
        <end position="240"/>
    </location>
</feature>
<dbReference type="InterPro" id="IPR000836">
    <property type="entry name" value="PRTase_dom"/>
</dbReference>
<keyword evidence="5" id="KW-1185">Reference proteome</keyword>
<evidence type="ECO:0000313" key="4">
    <source>
        <dbReference type="EMBL" id="MBD8504763.1"/>
    </source>
</evidence>
<evidence type="ECO:0000259" key="2">
    <source>
        <dbReference type="Pfam" id="PF00156"/>
    </source>
</evidence>
<dbReference type="PANTHER" id="PTHR47505:SF1">
    <property type="entry name" value="DNA UTILIZATION PROTEIN YHGH"/>
    <property type="match status" value="1"/>
</dbReference>
<evidence type="ECO:0000313" key="5">
    <source>
        <dbReference type="Proteomes" id="UP000603602"/>
    </source>
</evidence>
<accession>A0ABR9BEH8</accession>
<reference evidence="5" key="1">
    <citation type="submission" date="2023-07" db="EMBL/GenBank/DDBJ databases">
        <title>Thauera sp. CAU 1555 isolated from sand of Yaerae Beach.</title>
        <authorList>
            <person name="Kim W."/>
        </authorList>
    </citation>
    <scope>NUCLEOTIDE SEQUENCE [LARGE SCALE GENOMIC DNA]</scope>
    <source>
        <strain evidence="5">CAU 1555</strain>
    </source>
</reference>
<dbReference type="Gene3D" id="3.40.50.2020">
    <property type="match status" value="1"/>
</dbReference>
<dbReference type="Proteomes" id="UP000603602">
    <property type="component" value="Unassembled WGS sequence"/>
</dbReference>
<dbReference type="Pfam" id="PF00156">
    <property type="entry name" value="Pribosyltran"/>
    <property type="match status" value="1"/>
</dbReference>